<dbReference type="Proteomes" id="UP000075714">
    <property type="component" value="Unassembled WGS sequence"/>
</dbReference>
<evidence type="ECO:0000313" key="3">
    <source>
        <dbReference type="Proteomes" id="UP000075714"/>
    </source>
</evidence>
<reference evidence="3" key="1">
    <citation type="journal article" date="2016" name="Nat. Commun.">
        <title>The Gonium pectorale genome demonstrates co-option of cell cycle regulation during the evolution of multicellularity.</title>
        <authorList>
            <person name="Hanschen E.R."/>
            <person name="Marriage T.N."/>
            <person name="Ferris P.J."/>
            <person name="Hamaji T."/>
            <person name="Toyoda A."/>
            <person name="Fujiyama A."/>
            <person name="Neme R."/>
            <person name="Noguchi H."/>
            <person name="Minakuchi Y."/>
            <person name="Suzuki M."/>
            <person name="Kawai-Toyooka H."/>
            <person name="Smith D.R."/>
            <person name="Sparks H."/>
            <person name="Anderson J."/>
            <person name="Bakaric R."/>
            <person name="Luria V."/>
            <person name="Karger A."/>
            <person name="Kirschner M.W."/>
            <person name="Durand P.M."/>
            <person name="Michod R.E."/>
            <person name="Nozaki H."/>
            <person name="Olson B.J."/>
        </authorList>
    </citation>
    <scope>NUCLEOTIDE SEQUENCE [LARGE SCALE GENOMIC DNA]</scope>
    <source>
        <strain evidence="3">NIES-2863</strain>
    </source>
</reference>
<feature type="region of interest" description="Disordered" evidence="1">
    <location>
        <begin position="1"/>
        <end position="26"/>
    </location>
</feature>
<dbReference type="AlphaFoldDB" id="A0A150FX47"/>
<evidence type="ECO:0000313" key="2">
    <source>
        <dbReference type="EMBL" id="KXZ42176.1"/>
    </source>
</evidence>
<sequence length="142" mass="15067">MSGTKWHVQLQPSPPSPPQPALASAGFETSTSWDGYRRLISAGNAKAIVTFGASAAAYSGTGDLNIKVTLISTTVSHVQLQDSDASAAVHMSSTVTLTRTWAQHCLSGFKPTGQGTTWVQFKFNLGTALTTFQFYQATIAQV</sequence>
<comment type="caution">
    <text evidence="2">The sequence shown here is derived from an EMBL/GenBank/DDBJ whole genome shotgun (WGS) entry which is preliminary data.</text>
</comment>
<proteinExistence type="predicted"/>
<dbReference type="EMBL" id="LSYV01000189">
    <property type="protein sequence ID" value="KXZ42176.1"/>
    <property type="molecule type" value="Genomic_DNA"/>
</dbReference>
<keyword evidence="3" id="KW-1185">Reference proteome</keyword>
<gene>
    <name evidence="2" type="ORF">GPECTOR_190g295</name>
</gene>
<name>A0A150FX47_GONPE</name>
<organism evidence="2 3">
    <name type="scientific">Gonium pectorale</name>
    <name type="common">Green alga</name>
    <dbReference type="NCBI Taxonomy" id="33097"/>
    <lineage>
        <taxon>Eukaryota</taxon>
        <taxon>Viridiplantae</taxon>
        <taxon>Chlorophyta</taxon>
        <taxon>core chlorophytes</taxon>
        <taxon>Chlorophyceae</taxon>
        <taxon>CS clade</taxon>
        <taxon>Chlamydomonadales</taxon>
        <taxon>Volvocaceae</taxon>
        <taxon>Gonium</taxon>
    </lineage>
</organism>
<evidence type="ECO:0000256" key="1">
    <source>
        <dbReference type="SAM" id="MobiDB-lite"/>
    </source>
</evidence>
<protein>
    <submittedName>
        <fullName evidence="2">Uncharacterized protein</fullName>
    </submittedName>
</protein>
<accession>A0A150FX47</accession>